<dbReference type="Proteomes" id="UP001163947">
    <property type="component" value="Chromosome"/>
</dbReference>
<dbReference type="InterPro" id="IPR036388">
    <property type="entry name" value="WH-like_DNA-bd_sf"/>
</dbReference>
<dbReference type="PANTHER" id="PTHR44688:SF16">
    <property type="entry name" value="DNA-BINDING TRANSCRIPTIONAL ACTIVATOR DEVR_DOSR"/>
    <property type="match status" value="1"/>
</dbReference>
<dbReference type="PRINTS" id="PR00038">
    <property type="entry name" value="HTHLUXR"/>
</dbReference>
<keyword evidence="3" id="KW-0804">Transcription</keyword>
<dbReference type="AlphaFoldDB" id="A0AA46PDZ7"/>
<accession>A0AA46PDZ7</accession>
<proteinExistence type="predicted"/>
<dbReference type="Gene3D" id="1.10.10.10">
    <property type="entry name" value="Winged helix-like DNA-binding domain superfamily/Winged helix DNA-binding domain"/>
    <property type="match status" value="1"/>
</dbReference>
<dbReference type="GO" id="GO:0006355">
    <property type="term" value="P:regulation of DNA-templated transcription"/>
    <property type="evidence" value="ECO:0007669"/>
    <property type="project" value="InterPro"/>
</dbReference>
<dbReference type="SMART" id="SM00421">
    <property type="entry name" value="HTH_LUXR"/>
    <property type="match status" value="1"/>
</dbReference>
<evidence type="ECO:0000259" key="4">
    <source>
        <dbReference type="PROSITE" id="PS50043"/>
    </source>
</evidence>
<organism evidence="5 6">
    <name type="scientific">Rhodococcus aetherivorans</name>
    <dbReference type="NCBI Taxonomy" id="191292"/>
    <lineage>
        <taxon>Bacteria</taxon>
        <taxon>Bacillati</taxon>
        <taxon>Actinomycetota</taxon>
        <taxon>Actinomycetes</taxon>
        <taxon>Mycobacteriales</taxon>
        <taxon>Nocardiaceae</taxon>
        <taxon>Rhodococcus</taxon>
    </lineage>
</organism>
<keyword evidence="1" id="KW-0805">Transcription regulation</keyword>
<dbReference type="PROSITE" id="PS00622">
    <property type="entry name" value="HTH_LUXR_1"/>
    <property type="match status" value="1"/>
</dbReference>
<evidence type="ECO:0000256" key="1">
    <source>
        <dbReference type="ARBA" id="ARBA00023015"/>
    </source>
</evidence>
<dbReference type="Pfam" id="PF00196">
    <property type="entry name" value="GerE"/>
    <property type="match status" value="1"/>
</dbReference>
<feature type="domain" description="HTH luxR-type" evidence="4">
    <location>
        <begin position="8"/>
        <end position="73"/>
    </location>
</feature>
<evidence type="ECO:0000313" key="5">
    <source>
        <dbReference type="EMBL" id="UYF97015.1"/>
    </source>
</evidence>
<gene>
    <name evidence="5" type="ORF">OCS65_21950</name>
</gene>
<protein>
    <submittedName>
        <fullName evidence="5">Helix-turn-helix transcriptional regulator</fullName>
    </submittedName>
</protein>
<dbReference type="SUPFAM" id="SSF46894">
    <property type="entry name" value="C-terminal effector domain of the bipartite response regulators"/>
    <property type="match status" value="1"/>
</dbReference>
<name>A0AA46PDZ7_9NOCA</name>
<dbReference type="InterPro" id="IPR016032">
    <property type="entry name" value="Sig_transdc_resp-reg_C-effctor"/>
</dbReference>
<dbReference type="GO" id="GO:0003677">
    <property type="term" value="F:DNA binding"/>
    <property type="evidence" value="ECO:0007669"/>
    <property type="project" value="UniProtKB-KW"/>
</dbReference>
<sequence>MRATTRAGPDLDSGLTAREREVLDLLARGLTNPEIAGRLFVSRKTVAHHVSHILRKLGVRNRSEAAAYAAAHPEDGSPARCAAPGRGAILGV</sequence>
<keyword evidence="2" id="KW-0238">DNA-binding</keyword>
<evidence type="ECO:0000313" key="6">
    <source>
        <dbReference type="Proteomes" id="UP001163947"/>
    </source>
</evidence>
<dbReference type="InterPro" id="IPR000792">
    <property type="entry name" value="Tscrpt_reg_LuxR_C"/>
</dbReference>
<dbReference type="EMBL" id="CP106982">
    <property type="protein sequence ID" value="UYF97015.1"/>
    <property type="molecule type" value="Genomic_DNA"/>
</dbReference>
<evidence type="ECO:0000256" key="2">
    <source>
        <dbReference type="ARBA" id="ARBA00023125"/>
    </source>
</evidence>
<evidence type="ECO:0000256" key="3">
    <source>
        <dbReference type="ARBA" id="ARBA00023163"/>
    </source>
</evidence>
<dbReference type="PANTHER" id="PTHR44688">
    <property type="entry name" value="DNA-BINDING TRANSCRIPTIONAL ACTIVATOR DEVR_DOSR"/>
    <property type="match status" value="1"/>
</dbReference>
<reference evidence="5" key="1">
    <citation type="submission" date="2022-09" db="EMBL/GenBank/DDBJ databases">
        <title>The genome sequence of Rhodococcus aetherivorans N1.</title>
        <authorList>
            <person name="Jiang W."/>
        </authorList>
    </citation>
    <scope>NUCLEOTIDE SEQUENCE</scope>
    <source>
        <strain evidence="5">N1</strain>
    </source>
</reference>
<dbReference type="CDD" id="cd06170">
    <property type="entry name" value="LuxR_C_like"/>
    <property type="match status" value="1"/>
</dbReference>
<dbReference type="PROSITE" id="PS50043">
    <property type="entry name" value="HTH_LUXR_2"/>
    <property type="match status" value="1"/>
</dbReference>